<proteinExistence type="predicted"/>
<protein>
    <submittedName>
        <fullName evidence="1">DNA polymerase IV (Family X)</fullName>
    </submittedName>
</protein>
<reference evidence="2" key="1">
    <citation type="journal article" date="2017" name="Environ. Microbiol. Rep.">
        <title>Genetic Diversity of Marine Anaerobic Ammonium-Oxidizing Bacteria as Revealed by Genomic and Proteomic Analyses of 'Candidatus Scalindua japonica'.</title>
        <authorList>
            <person name="Oshiki M."/>
            <person name="Mizuto K."/>
            <person name="Kimura Z."/>
            <person name="Kindaichi T."/>
            <person name="Satoh H."/>
            <person name="Okabe S."/>
        </authorList>
    </citation>
    <scope>NUCLEOTIDE SEQUENCE [LARGE SCALE GENOMIC DNA]</scope>
    <source>
        <strain evidence="2">husup-a2</strain>
    </source>
</reference>
<dbReference type="AlphaFoldDB" id="A0A286TZ78"/>
<organism evidence="1 2">
    <name type="scientific">Candidatus Scalindua japonica</name>
    <dbReference type="NCBI Taxonomy" id="1284222"/>
    <lineage>
        <taxon>Bacteria</taxon>
        <taxon>Pseudomonadati</taxon>
        <taxon>Planctomycetota</taxon>
        <taxon>Candidatus Brocadiia</taxon>
        <taxon>Candidatus Brocadiales</taxon>
        <taxon>Candidatus Scalinduaceae</taxon>
        <taxon>Candidatus Scalindua</taxon>
    </lineage>
</organism>
<evidence type="ECO:0000313" key="2">
    <source>
        <dbReference type="Proteomes" id="UP000218542"/>
    </source>
</evidence>
<accession>A0A286TZ78</accession>
<dbReference type="RefSeq" id="WP_133111841.1">
    <property type="nucleotide sequence ID" value="NZ_BAOS01000018.1"/>
</dbReference>
<dbReference type="OrthoDB" id="5519209at2"/>
<comment type="caution">
    <text evidence="1">The sequence shown here is derived from an EMBL/GenBank/DDBJ whole genome shotgun (WGS) entry which is preliminary data.</text>
</comment>
<evidence type="ECO:0000313" key="1">
    <source>
        <dbReference type="EMBL" id="GAX61195.1"/>
    </source>
</evidence>
<gene>
    <name evidence="1" type="ORF">SCALIN_C18_0014</name>
</gene>
<dbReference type="Proteomes" id="UP000218542">
    <property type="component" value="Unassembled WGS sequence"/>
</dbReference>
<sequence length="90" mass="10636">MMNLRDTLSDIHALEEELLNFERKYGIRSETFYVAYINGEEPEAENWVLDFGEWASVYKTWLTRQAEYRNEVQKIQKNSQSLSGLVRKTG</sequence>
<keyword evidence="2" id="KW-1185">Reference proteome</keyword>
<dbReference type="EMBL" id="BAOS01000018">
    <property type="protein sequence ID" value="GAX61195.1"/>
    <property type="molecule type" value="Genomic_DNA"/>
</dbReference>
<name>A0A286TZ78_9BACT</name>